<dbReference type="OrthoDB" id="10264446at2759"/>
<accession>Q95S91</accession>
<dbReference type="AGR" id="FB:FBgn0042693"/>
<proteinExistence type="evidence at transcript level"/>
<dbReference type="GO" id="GO:0043066">
    <property type="term" value="P:negative regulation of apoptotic process"/>
    <property type="evidence" value="ECO:0000303"/>
    <property type="project" value="FlyBase"/>
</dbReference>
<evidence type="ECO:0000313" key="1">
    <source>
        <dbReference type="EMBL" id="AAL28456.1"/>
    </source>
</evidence>
<organism evidence="1">
    <name type="scientific">Drosophila melanogaster</name>
    <name type="common">Fruit fly</name>
    <dbReference type="NCBI Taxonomy" id="7227"/>
    <lineage>
        <taxon>Eukaryota</taxon>
        <taxon>Metazoa</taxon>
        <taxon>Ecdysozoa</taxon>
        <taxon>Arthropoda</taxon>
        <taxon>Hexapoda</taxon>
        <taxon>Insecta</taxon>
        <taxon>Pterygota</taxon>
        <taxon>Neoptera</taxon>
        <taxon>Endopterygota</taxon>
        <taxon>Diptera</taxon>
        <taxon>Brachycera</taxon>
        <taxon>Muscomorpha</taxon>
        <taxon>Ephydroidea</taxon>
        <taxon>Drosophilidae</taxon>
        <taxon>Drosophila</taxon>
        <taxon>Sophophora</taxon>
    </lineage>
</organism>
<evidence type="ECO:0000313" key="2">
    <source>
        <dbReference type="FlyBase" id="FBgn0042693"/>
    </source>
</evidence>
<dbReference type="GO" id="GO:0007528">
    <property type="term" value="P:neuromuscular junction development"/>
    <property type="evidence" value="ECO:0000315"/>
    <property type="project" value="FlyBase"/>
</dbReference>
<dbReference type="GO" id="GO:0016239">
    <property type="term" value="P:positive regulation of macroautophagy"/>
    <property type="evidence" value="ECO:0000315"/>
    <property type="project" value="FlyBase"/>
</dbReference>
<name>Q95S91_DROME</name>
<sequence length="57" mass="6442">MLCVLSEKVNLTPVPIDRRAIGCEIRERALWNSHAKIEANRSDRRNCSANNSCSLDD</sequence>
<dbReference type="GO" id="GO:0097479">
    <property type="term" value="P:synaptic vesicle localization"/>
    <property type="evidence" value="ECO:0000315"/>
    <property type="project" value="FlyBase"/>
</dbReference>
<dbReference type="GO" id="GO:0007274">
    <property type="term" value="P:neuromuscular synaptic transmission"/>
    <property type="evidence" value="ECO:0000315"/>
    <property type="project" value="FlyBase"/>
</dbReference>
<dbReference type="AlphaFoldDB" id="Q95S91"/>
<gene>
    <name evidence="2" type="primary">wrd</name>
    <name evidence="2" type="synonym">PP2A-B'</name>
    <name evidence="2" type="ORF">CG7913</name>
</gene>
<dbReference type="EMBL" id="AY060908">
    <property type="protein sequence ID" value="AAL28456.1"/>
    <property type="molecule type" value="mRNA"/>
</dbReference>
<dbReference type="FlyBase" id="FBgn0042693">
    <property type="gene designation" value="wrd"/>
</dbReference>
<reference evidence="1" key="1">
    <citation type="submission" date="2001-10" db="EMBL/GenBank/DDBJ databases">
        <authorList>
            <person name="Stapleton M."/>
            <person name="Brokstein P."/>
            <person name="Hong L."/>
            <person name="Agbayani A."/>
            <person name="Carlson J."/>
            <person name="Champe M."/>
            <person name="Chavez C."/>
            <person name="Dorsett V."/>
            <person name="Farfan D."/>
            <person name="Frise E."/>
            <person name="George R."/>
            <person name="Gonzalez M."/>
            <person name="Guarin H."/>
            <person name="Li P."/>
            <person name="Liao G."/>
            <person name="Miranda A."/>
            <person name="Mungall C.J."/>
            <person name="Nunoo J."/>
            <person name="Pacleb J."/>
            <person name="Paragas V."/>
            <person name="Park S."/>
            <person name="Phouanenavong S."/>
            <person name="Wan K."/>
            <person name="Yu C."/>
            <person name="Lewis S.E."/>
            <person name="Rubin G.M."/>
            <person name="Celniker S."/>
        </authorList>
    </citation>
    <scope>NUCLEOTIDE SEQUENCE</scope>
</reference>
<dbReference type="GO" id="GO:0019888">
    <property type="term" value="F:protein phosphatase regulator activity"/>
    <property type="evidence" value="ECO:0000303"/>
    <property type="project" value="FlyBase"/>
</dbReference>
<dbReference type="GO" id="GO:0045202">
    <property type="term" value="C:synapse"/>
    <property type="evidence" value="ECO:0007669"/>
    <property type="project" value="GOC"/>
</dbReference>
<protein>
    <submittedName>
        <fullName evidence="1">GM05554p</fullName>
    </submittedName>
</protein>